<keyword evidence="4" id="KW-1185">Reference proteome</keyword>
<dbReference type="Proteomes" id="UP000216311">
    <property type="component" value="Unassembled WGS sequence"/>
</dbReference>
<protein>
    <submittedName>
        <fullName evidence="3">Exosortase</fullName>
    </submittedName>
</protein>
<reference evidence="3 4" key="1">
    <citation type="submission" date="2017-07" db="EMBL/GenBank/DDBJ databases">
        <title>Draft whole genome sequences of clinical Proprionibacteriaceae strains.</title>
        <authorList>
            <person name="Bernier A.-M."/>
            <person name="Bernard K."/>
            <person name="Domingo M.-C."/>
        </authorList>
    </citation>
    <scope>NUCLEOTIDE SEQUENCE [LARGE SCALE GENOMIC DNA]</scope>
    <source>
        <strain evidence="3 4">NML 130396</strain>
    </source>
</reference>
<name>A0A255H393_9ACTN</name>
<accession>A0A255H393</accession>
<feature type="region of interest" description="Disordered" evidence="1">
    <location>
        <begin position="1"/>
        <end position="34"/>
    </location>
</feature>
<dbReference type="Pfam" id="PF07179">
    <property type="entry name" value="SseB"/>
    <property type="match status" value="1"/>
</dbReference>
<dbReference type="RefSeq" id="WP_094363875.1">
    <property type="nucleotide sequence ID" value="NZ_NMVQ01000012.1"/>
</dbReference>
<evidence type="ECO:0000256" key="1">
    <source>
        <dbReference type="SAM" id="MobiDB-lite"/>
    </source>
</evidence>
<dbReference type="OrthoDB" id="5188303at2"/>
<feature type="compositionally biased region" description="Basic and acidic residues" evidence="1">
    <location>
        <begin position="1"/>
        <end position="12"/>
    </location>
</feature>
<comment type="caution">
    <text evidence="3">The sequence shown here is derived from an EMBL/GenBank/DDBJ whole genome shotgun (WGS) entry which is preliminary data.</text>
</comment>
<sequence>MSDEQTHQHPSHELNGAGRSLGGYSEHYASDDGRADEEVRRALGLAAETGQPTDYLAAVARLCGSRLLVPLVSTGDETMTHDPQRQAEMAAVLLKHPTLGTAMLAFTGTDSLSRWNDRARPIPATLDVVADTARQSRASTLLVDFEGPHPLVIDGEVLANLAESRRLVRLEDGGFGWLATRTP</sequence>
<evidence type="ECO:0000313" key="4">
    <source>
        <dbReference type="Proteomes" id="UP000216311"/>
    </source>
</evidence>
<evidence type="ECO:0000259" key="2">
    <source>
        <dbReference type="Pfam" id="PF07179"/>
    </source>
</evidence>
<organism evidence="3 4">
    <name type="scientific">Enemella dayhoffiae</name>
    <dbReference type="NCBI Taxonomy" id="2016507"/>
    <lineage>
        <taxon>Bacteria</taxon>
        <taxon>Bacillati</taxon>
        <taxon>Actinomycetota</taxon>
        <taxon>Actinomycetes</taxon>
        <taxon>Propionibacteriales</taxon>
        <taxon>Propionibacteriaceae</taxon>
        <taxon>Enemella</taxon>
    </lineage>
</organism>
<dbReference type="InterPro" id="IPR009839">
    <property type="entry name" value="SseB_N"/>
</dbReference>
<feature type="domain" description="SseB protein N-terminal" evidence="2">
    <location>
        <begin position="40"/>
        <end position="159"/>
    </location>
</feature>
<proteinExistence type="predicted"/>
<dbReference type="AlphaFoldDB" id="A0A255H393"/>
<gene>
    <name evidence="3" type="ORF">CGZ93_09545</name>
</gene>
<dbReference type="EMBL" id="NMVQ01000012">
    <property type="protein sequence ID" value="OYO22130.1"/>
    <property type="molecule type" value="Genomic_DNA"/>
</dbReference>
<evidence type="ECO:0000313" key="3">
    <source>
        <dbReference type="EMBL" id="OYO22130.1"/>
    </source>
</evidence>